<comment type="similarity">
    <text evidence="6">Belongs to the exbB/tolQ family.</text>
</comment>
<keyword evidence="6" id="KW-0813">Transport</keyword>
<keyword evidence="10" id="KW-1185">Reference proteome</keyword>
<dbReference type="RefSeq" id="WP_008869604.1">
    <property type="nucleotide sequence ID" value="NZ_ACJN02000002.1"/>
</dbReference>
<keyword evidence="4 7" id="KW-1133">Transmembrane helix</keyword>
<dbReference type="GO" id="GO:0015031">
    <property type="term" value="P:protein transport"/>
    <property type="evidence" value="ECO:0007669"/>
    <property type="project" value="UniProtKB-KW"/>
</dbReference>
<evidence type="ECO:0000256" key="4">
    <source>
        <dbReference type="ARBA" id="ARBA00022989"/>
    </source>
</evidence>
<comment type="subcellular location">
    <subcellularLocation>
        <location evidence="1">Cell membrane</location>
        <topology evidence="1">Multi-pass membrane protein</topology>
    </subcellularLocation>
    <subcellularLocation>
        <location evidence="6">Membrane</location>
        <topology evidence="6">Multi-pass membrane protein</topology>
    </subcellularLocation>
</comment>
<feature type="transmembrane region" description="Helical" evidence="7">
    <location>
        <begin position="146"/>
        <end position="169"/>
    </location>
</feature>
<dbReference type="GO" id="GO:0006935">
    <property type="term" value="P:chemotaxis"/>
    <property type="evidence" value="ECO:0007669"/>
    <property type="project" value="InterPro"/>
</dbReference>
<keyword evidence="5 7" id="KW-0472">Membrane</keyword>
<dbReference type="OrthoDB" id="9806929at2"/>
<evidence type="ECO:0000256" key="1">
    <source>
        <dbReference type="ARBA" id="ARBA00004651"/>
    </source>
</evidence>
<protein>
    <submittedName>
        <fullName evidence="9">MotA/TolQ/ExbB proton channel</fullName>
    </submittedName>
</protein>
<feature type="domain" description="MotA/TolQ/ExbB proton channel" evidence="8">
    <location>
        <begin position="100"/>
        <end position="217"/>
    </location>
</feature>
<evidence type="ECO:0000256" key="2">
    <source>
        <dbReference type="ARBA" id="ARBA00022475"/>
    </source>
</evidence>
<dbReference type="AlphaFoldDB" id="D6SNF0"/>
<organism evidence="9 10">
    <name type="scientific">Desulfonatronospira thiodismutans ASO3-1</name>
    <dbReference type="NCBI Taxonomy" id="555779"/>
    <lineage>
        <taxon>Bacteria</taxon>
        <taxon>Pseudomonadati</taxon>
        <taxon>Thermodesulfobacteriota</taxon>
        <taxon>Desulfovibrionia</taxon>
        <taxon>Desulfovibrionales</taxon>
        <taxon>Desulfonatronovibrionaceae</taxon>
        <taxon>Desulfonatronospira</taxon>
    </lineage>
</organism>
<evidence type="ECO:0000256" key="5">
    <source>
        <dbReference type="ARBA" id="ARBA00023136"/>
    </source>
</evidence>
<dbReference type="GO" id="GO:0005886">
    <property type="term" value="C:plasma membrane"/>
    <property type="evidence" value="ECO:0007669"/>
    <property type="project" value="UniProtKB-SubCell"/>
</dbReference>
<proteinExistence type="inferred from homology"/>
<feature type="transmembrane region" description="Helical" evidence="7">
    <location>
        <begin position="181"/>
        <end position="201"/>
    </location>
</feature>
<keyword evidence="3 7" id="KW-0812">Transmembrane</keyword>
<evidence type="ECO:0000259" key="8">
    <source>
        <dbReference type="Pfam" id="PF01618"/>
    </source>
</evidence>
<feature type="transmembrane region" description="Helical" evidence="7">
    <location>
        <begin position="29"/>
        <end position="48"/>
    </location>
</feature>
<evidence type="ECO:0000313" key="9">
    <source>
        <dbReference type="EMBL" id="EFI34276.1"/>
    </source>
</evidence>
<gene>
    <name evidence="9" type="ORF">Dthio_PD1627</name>
</gene>
<keyword evidence="6" id="KW-0653">Protein transport</keyword>
<comment type="caution">
    <text evidence="9">The sequence shown here is derived from an EMBL/GenBank/DDBJ whole genome shotgun (WGS) entry which is preliminary data.</text>
</comment>
<dbReference type="eggNOG" id="COG1291">
    <property type="taxonomic scope" value="Bacteria"/>
</dbReference>
<dbReference type="InterPro" id="IPR047055">
    <property type="entry name" value="MotA-like"/>
</dbReference>
<sequence>MINKTITAGLICFTLFVSAFFLAGEASIYFNATAFLVVTSGTLGAGLLSSGPGRVKKALGFASRAYTEEQGREKRLLDALMSLGHLHRRHGIISPESIREINPVAAHGLELIKDGYSETEIREIMGSDAQAHCRFRQELEKVFRNMAAYAPSFGVAGSVIGLVGLLMGIEETSLILKNVPVTLVSTLYGIVLANFLLLPVAEKMRQEKEKEIREREMVLCAMINMSRGADFLKMQRMLNAMASEPELRVEDSGAFRRINAAIKNQGVKARAEGQ</sequence>
<dbReference type="EMBL" id="ACJN02000002">
    <property type="protein sequence ID" value="EFI34276.1"/>
    <property type="molecule type" value="Genomic_DNA"/>
</dbReference>
<keyword evidence="2" id="KW-1003">Cell membrane</keyword>
<name>D6SNF0_9BACT</name>
<evidence type="ECO:0000256" key="6">
    <source>
        <dbReference type="RuleBase" id="RU004057"/>
    </source>
</evidence>
<dbReference type="PANTHER" id="PTHR30433">
    <property type="entry name" value="CHEMOTAXIS PROTEIN MOTA"/>
    <property type="match status" value="1"/>
</dbReference>
<evidence type="ECO:0000313" key="10">
    <source>
        <dbReference type="Proteomes" id="UP000005496"/>
    </source>
</evidence>
<reference evidence="9" key="1">
    <citation type="submission" date="2010-05" db="EMBL/GenBank/DDBJ databases">
        <title>The draft genome of Desulfonatronospira thiodismutans ASO3-1.</title>
        <authorList>
            <consortium name="US DOE Joint Genome Institute (JGI-PGF)"/>
            <person name="Lucas S."/>
            <person name="Copeland A."/>
            <person name="Lapidus A."/>
            <person name="Cheng J.-F."/>
            <person name="Bruce D."/>
            <person name="Goodwin L."/>
            <person name="Pitluck S."/>
            <person name="Chertkov O."/>
            <person name="Brettin T."/>
            <person name="Detter J.C."/>
            <person name="Han C."/>
            <person name="Land M.L."/>
            <person name="Hauser L."/>
            <person name="Kyrpides N."/>
            <person name="Mikhailova N."/>
            <person name="Muyzer G."/>
            <person name="Woyke T."/>
        </authorList>
    </citation>
    <scope>NUCLEOTIDE SEQUENCE [LARGE SCALE GENOMIC DNA]</scope>
    <source>
        <strain evidence="9">ASO3-1</strain>
    </source>
</reference>
<evidence type="ECO:0000256" key="3">
    <source>
        <dbReference type="ARBA" id="ARBA00022692"/>
    </source>
</evidence>
<accession>D6SNF0</accession>
<dbReference type="InterPro" id="IPR002898">
    <property type="entry name" value="MotA_ExbB_proton_chnl"/>
</dbReference>
<dbReference type="Pfam" id="PF01618">
    <property type="entry name" value="MotA_ExbB"/>
    <property type="match status" value="1"/>
</dbReference>
<evidence type="ECO:0000256" key="7">
    <source>
        <dbReference type="SAM" id="Phobius"/>
    </source>
</evidence>
<dbReference type="Proteomes" id="UP000005496">
    <property type="component" value="Unassembled WGS sequence"/>
</dbReference>
<dbReference type="GO" id="GO:0071978">
    <property type="term" value="P:bacterial-type flagellum-dependent swarming motility"/>
    <property type="evidence" value="ECO:0007669"/>
    <property type="project" value="InterPro"/>
</dbReference>